<dbReference type="OrthoDB" id="3172472at2"/>
<dbReference type="EMBL" id="MQUQ01000006">
    <property type="protein sequence ID" value="OLZ52446.1"/>
    <property type="molecule type" value="Genomic_DNA"/>
</dbReference>
<accession>A0A1R0KV53</accession>
<reference evidence="3 4" key="1">
    <citation type="submission" date="2016-01" db="EMBL/GenBank/DDBJ databases">
        <title>Amycolatopsis coloradensis genome sequencing and assembly.</title>
        <authorList>
            <person name="Mayilraj S."/>
        </authorList>
    </citation>
    <scope>NUCLEOTIDE SEQUENCE [LARGE SCALE GENOMIC DNA]</scope>
    <source>
        <strain evidence="3 4">DSM 44225</strain>
    </source>
</reference>
<dbReference type="Proteomes" id="UP000187486">
    <property type="component" value="Unassembled WGS sequence"/>
</dbReference>
<organism evidence="3 4">
    <name type="scientific">Amycolatopsis coloradensis</name>
    <dbReference type="NCBI Taxonomy" id="76021"/>
    <lineage>
        <taxon>Bacteria</taxon>
        <taxon>Bacillati</taxon>
        <taxon>Actinomycetota</taxon>
        <taxon>Actinomycetes</taxon>
        <taxon>Pseudonocardiales</taxon>
        <taxon>Pseudonocardiaceae</taxon>
        <taxon>Amycolatopsis</taxon>
    </lineage>
</organism>
<dbReference type="Pfam" id="PF13649">
    <property type="entry name" value="Methyltransf_25"/>
    <property type="match status" value="1"/>
</dbReference>
<dbReference type="GO" id="GO:0032259">
    <property type="term" value="P:methylation"/>
    <property type="evidence" value="ECO:0007669"/>
    <property type="project" value="UniProtKB-KW"/>
</dbReference>
<keyword evidence="3" id="KW-0489">Methyltransferase</keyword>
<gene>
    <name evidence="3" type="ORF">BS329_14085</name>
</gene>
<dbReference type="NCBIfam" id="NF041820">
    <property type="entry name" value="daptide_MTase"/>
    <property type="match status" value="1"/>
</dbReference>
<keyword evidence="4" id="KW-1185">Reference proteome</keyword>
<evidence type="ECO:0000259" key="2">
    <source>
        <dbReference type="Pfam" id="PF13649"/>
    </source>
</evidence>
<dbReference type="AlphaFoldDB" id="A0A1R0KV53"/>
<evidence type="ECO:0000313" key="4">
    <source>
        <dbReference type="Proteomes" id="UP000187486"/>
    </source>
</evidence>
<dbReference type="CDD" id="cd02440">
    <property type="entry name" value="AdoMet_MTases"/>
    <property type="match status" value="1"/>
</dbReference>
<comment type="caution">
    <text evidence="3">The sequence shown here is derived from an EMBL/GenBank/DDBJ whole genome shotgun (WGS) entry which is preliminary data.</text>
</comment>
<protein>
    <submittedName>
        <fullName evidence="3">SAM-dependent methyltransferase</fullName>
    </submittedName>
</protein>
<dbReference type="GO" id="GO:0008168">
    <property type="term" value="F:methyltransferase activity"/>
    <property type="evidence" value="ECO:0007669"/>
    <property type="project" value="UniProtKB-KW"/>
</dbReference>
<name>A0A1R0KV53_9PSEU</name>
<feature type="domain" description="Methyltransferase" evidence="2">
    <location>
        <begin position="67"/>
        <end position="165"/>
    </location>
</feature>
<sequence length="272" mass="29211">MSEQIARGTVRTTRSDVLLASAGERGVLCGIYDEDAADTYHDLMQDADGTSEAREFANRVDPGSGPVLELAAGTGRVTFPFLALGFEVAALELSTAMIATLRKGLEDLPPEVRDRCTVVHGDMTAFALEERFETVIVSSGSINVLDDADRPGLYASVREHLAPGGRFLLAVAVAEAVKPDSPERQQELSGLSGRRYVLHAKMLAGEEIHEITICPADEAADPFVVCTNRIRLLKADQIVRELEQAGFRVTGRTPFASAGQGSEDVLLLEASL</sequence>
<dbReference type="STRING" id="76021.BS329_14085"/>
<proteinExistence type="predicted"/>
<dbReference type="SUPFAM" id="SSF53335">
    <property type="entry name" value="S-adenosyl-L-methionine-dependent methyltransferases"/>
    <property type="match status" value="1"/>
</dbReference>
<dbReference type="InterPro" id="IPR041698">
    <property type="entry name" value="Methyltransf_25"/>
</dbReference>
<dbReference type="Gene3D" id="6.20.160.20">
    <property type="match status" value="2"/>
</dbReference>
<dbReference type="InterPro" id="IPR049690">
    <property type="entry name" value="Daptide_MTase"/>
</dbReference>
<dbReference type="InterPro" id="IPR029063">
    <property type="entry name" value="SAM-dependent_MTases_sf"/>
</dbReference>
<keyword evidence="1 3" id="KW-0808">Transferase</keyword>
<dbReference type="RefSeq" id="WP_076160553.1">
    <property type="nucleotide sequence ID" value="NZ_JBEZVB010000158.1"/>
</dbReference>
<evidence type="ECO:0000256" key="1">
    <source>
        <dbReference type="ARBA" id="ARBA00022679"/>
    </source>
</evidence>
<dbReference type="PANTHER" id="PTHR43861">
    <property type="entry name" value="TRANS-ACONITATE 2-METHYLTRANSFERASE-RELATED"/>
    <property type="match status" value="1"/>
</dbReference>
<evidence type="ECO:0000313" key="3">
    <source>
        <dbReference type="EMBL" id="OLZ52446.1"/>
    </source>
</evidence>